<accession>A0A177ZIT5</accession>
<dbReference type="EMBL" id="LDJR01000060">
    <property type="protein sequence ID" value="OAK67389.1"/>
    <property type="molecule type" value="Genomic_DNA"/>
</dbReference>
<organism evidence="1 2">
    <name type="scientific">Lederbergia galactosidilytica</name>
    <dbReference type="NCBI Taxonomy" id="217031"/>
    <lineage>
        <taxon>Bacteria</taxon>
        <taxon>Bacillati</taxon>
        <taxon>Bacillota</taxon>
        <taxon>Bacilli</taxon>
        <taxon>Bacillales</taxon>
        <taxon>Bacillaceae</taxon>
        <taxon>Lederbergia</taxon>
    </lineage>
</organism>
<name>A0A177ZIT5_9BACI</name>
<evidence type="ECO:0000313" key="2">
    <source>
        <dbReference type="Proteomes" id="UP000077881"/>
    </source>
</evidence>
<reference evidence="1 2" key="1">
    <citation type="submission" date="2015-05" db="EMBL/GenBank/DDBJ databases">
        <title>Comparison of genome.</title>
        <authorList>
            <person name="Zheng Z."/>
            <person name="Sun M."/>
        </authorList>
    </citation>
    <scope>NUCLEOTIDE SEQUENCE [LARGE SCALE GENOMIC DNA]</scope>
    <source>
        <strain evidence="1 2">G25-74</strain>
    </source>
</reference>
<proteinExistence type="predicted"/>
<protein>
    <submittedName>
        <fullName evidence="1">Transposase</fullName>
    </submittedName>
</protein>
<gene>
    <name evidence="1" type="ORF">ABB05_19780</name>
</gene>
<dbReference type="STRING" id="217031.ABB05_19780"/>
<keyword evidence="2" id="KW-1185">Reference proteome</keyword>
<dbReference type="PATRIC" id="fig|217031.6.peg.4294"/>
<dbReference type="Proteomes" id="UP000077881">
    <property type="component" value="Unassembled WGS sequence"/>
</dbReference>
<sequence>MMTKNQINEREQLEMLTIEKLVPLDHLVRKLDAAIDFSFI</sequence>
<evidence type="ECO:0000313" key="1">
    <source>
        <dbReference type="EMBL" id="OAK67389.1"/>
    </source>
</evidence>
<comment type="caution">
    <text evidence="1">The sequence shown here is derived from an EMBL/GenBank/DDBJ whole genome shotgun (WGS) entry which is preliminary data.</text>
</comment>
<dbReference type="AlphaFoldDB" id="A0A177ZIT5"/>